<keyword evidence="3 10" id="KW-0812">Transmembrane</keyword>
<dbReference type="InterPro" id="IPR059000">
    <property type="entry name" value="ATPase_P-type_domA"/>
</dbReference>
<accession>A0ABP0EBL3</accession>
<feature type="domain" description="HMA" evidence="11">
    <location>
        <begin position="234"/>
        <end position="300"/>
    </location>
</feature>
<protein>
    <submittedName>
        <fullName evidence="12">Copper-transporting ATPase</fullName>
    </submittedName>
</protein>
<comment type="similarity">
    <text evidence="2 10">Belongs to the cation transport ATPase (P-type) (TC 3.A.3) family. Type IB subfamily.</text>
</comment>
<dbReference type="InterPro" id="IPR008250">
    <property type="entry name" value="ATPase_P-typ_transduc_dom_A_sf"/>
</dbReference>
<evidence type="ECO:0000256" key="8">
    <source>
        <dbReference type="ARBA" id="ARBA00022989"/>
    </source>
</evidence>
<keyword evidence="9 10" id="KW-0472">Membrane</keyword>
<dbReference type="InterPro" id="IPR027256">
    <property type="entry name" value="P-typ_ATPase_IB"/>
</dbReference>
<dbReference type="PROSITE" id="PS01229">
    <property type="entry name" value="COF_2"/>
    <property type="match status" value="1"/>
</dbReference>
<dbReference type="PROSITE" id="PS50846">
    <property type="entry name" value="HMA_2"/>
    <property type="match status" value="1"/>
</dbReference>
<dbReference type="Proteomes" id="UP001497600">
    <property type="component" value="Chromosome D"/>
</dbReference>
<feature type="transmembrane region" description="Helical" evidence="10">
    <location>
        <begin position="1121"/>
        <end position="1142"/>
    </location>
</feature>
<feature type="transmembrane region" description="Helical" evidence="10">
    <location>
        <begin position="557"/>
        <end position="576"/>
    </location>
</feature>
<reference evidence="12 13" key="1">
    <citation type="submission" date="2024-01" db="EMBL/GenBank/DDBJ databases">
        <authorList>
            <consortium name="Genoscope - CEA"/>
            <person name="William W."/>
        </authorList>
    </citation>
    <scope>NUCLEOTIDE SEQUENCE [LARGE SCALE GENOMIC DNA]</scope>
    <source>
        <strain evidence="12 13">29B2s-10</strain>
    </source>
</reference>
<evidence type="ECO:0000256" key="2">
    <source>
        <dbReference type="ARBA" id="ARBA00006024"/>
    </source>
</evidence>
<dbReference type="NCBIfam" id="TIGR01494">
    <property type="entry name" value="ATPase_P-type"/>
    <property type="match status" value="2"/>
</dbReference>
<feature type="transmembrane region" description="Helical" evidence="10">
    <location>
        <begin position="759"/>
        <end position="789"/>
    </location>
</feature>
<dbReference type="PANTHER" id="PTHR43520">
    <property type="entry name" value="ATP7, ISOFORM B"/>
    <property type="match status" value="1"/>
</dbReference>
<keyword evidence="4 10" id="KW-0479">Metal-binding</keyword>
<dbReference type="Gene3D" id="3.30.70.100">
    <property type="match status" value="2"/>
</dbReference>
<dbReference type="CDD" id="cd00371">
    <property type="entry name" value="HMA"/>
    <property type="match status" value="2"/>
</dbReference>
<dbReference type="PANTHER" id="PTHR43520:SF32">
    <property type="entry name" value="COPPER RESISTANCE P-TYPE ATPASE (EUROFUNG)"/>
    <property type="match status" value="1"/>
</dbReference>
<evidence type="ECO:0000313" key="12">
    <source>
        <dbReference type="EMBL" id="CAK7905321.1"/>
    </source>
</evidence>
<keyword evidence="8 10" id="KW-1133">Transmembrane helix</keyword>
<evidence type="ECO:0000259" key="11">
    <source>
        <dbReference type="PROSITE" id="PS50846"/>
    </source>
</evidence>
<dbReference type="SFLD" id="SFLDG00002">
    <property type="entry name" value="C1.7:_P-type_atpase_like"/>
    <property type="match status" value="1"/>
</dbReference>
<keyword evidence="7" id="KW-1278">Translocase</keyword>
<dbReference type="InterPro" id="IPR023214">
    <property type="entry name" value="HAD_sf"/>
</dbReference>
<dbReference type="InterPro" id="IPR036412">
    <property type="entry name" value="HAD-like_sf"/>
</dbReference>
<dbReference type="InterPro" id="IPR018303">
    <property type="entry name" value="ATPase_P-typ_P_site"/>
</dbReference>
<dbReference type="InterPro" id="IPR023298">
    <property type="entry name" value="ATPase_P-typ_TM_dom_sf"/>
</dbReference>
<dbReference type="Pfam" id="PF00702">
    <property type="entry name" value="Hydrolase"/>
    <property type="match status" value="1"/>
</dbReference>
<feature type="transmembrane region" description="Helical" evidence="10">
    <location>
        <begin position="1148"/>
        <end position="1170"/>
    </location>
</feature>
<name>A0ABP0EBL3_9ASCO</name>
<feature type="transmembrane region" description="Helical" evidence="10">
    <location>
        <begin position="475"/>
        <end position="496"/>
    </location>
</feature>
<keyword evidence="13" id="KW-1185">Reference proteome</keyword>
<dbReference type="InterPro" id="IPR036163">
    <property type="entry name" value="HMA_dom_sf"/>
</dbReference>
<dbReference type="InterPro" id="IPR044492">
    <property type="entry name" value="P_typ_ATPase_HD_dom"/>
</dbReference>
<dbReference type="InterPro" id="IPR006121">
    <property type="entry name" value="HMA_dom"/>
</dbReference>
<gene>
    <name evidence="12" type="primary">CCC2</name>
    <name evidence="12" type="ORF">CAAN4_D13564</name>
</gene>
<dbReference type="Pfam" id="PF00403">
    <property type="entry name" value="HMA"/>
    <property type="match status" value="1"/>
</dbReference>
<evidence type="ECO:0000256" key="3">
    <source>
        <dbReference type="ARBA" id="ARBA00022692"/>
    </source>
</evidence>
<feature type="transmembrane region" description="Helical" evidence="10">
    <location>
        <begin position="517"/>
        <end position="545"/>
    </location>
</feature>
<dbReference type="SUPFAM" id="SSF81653">
    <property type="entry name" value="Calcium ATPase, transduction domain A"/>
    <property type="match status" value="1"/>
</dbReference>
<evidence type="ECO:0000313" key="13">
    <source>
        <dbReference type="Proteomes" id="UP001497600"/>
    </source>
</evidence>
<evidence type="ECO:0000256" key="5">
    <source>
        <dbReference type="ARBA" id="ARBA00022741"/>
    </source>
</evidence>
<dbReference type="Pfam" id="PF00122">
    <property type="entry name" value="E1-E2_ATPase"/>
    <property type="match status" value="1"/>
</dbReference>
<organism evidence="12 13">
    <name type="scientific">[Candida] anglica</name>
    <dbReference type="NCBI Taxonomy" id="148631"/>
    <lineage>
        <taxon>Eukaryota</taxon>
        <taxon>Fungi</taxon>
        <taxon>Dikarya</taxon>
        <taxon>Ascomycota</taxon>
        <taxon>Saccharomycotina</taxon>
        <taxon>Pichiomycetes</taxon>
        <taxon>Debaryomycetaceae</taxon>
        <taxon>Kurtzmaniella</taxon>
    </lineage>
</organism>
<keyword evidence="6 10" id="KW-0067">ATP-binding</keyword>
<evidence type="ECO:0000256" key="4">
    <source>
        <dbReference type="ARBA" id="ARBA00022723"/>
    </source>
</evidence>
<dbReference type="SUPFAM" id="SSF56784">
    <property type="entry name" value="HAD-like"/>
    <property type="match status" value="1"/>
</dbReference>
<dbReference type="Gene3D" id="2.70.150.10">
    <property type="entry name" value="Calcium-transporting ATPase, cytoplasmic transduction domain A"/>
    <property type="match status" value="1"/>
</dbReference>
<dbReference type="NCBIfam" id="TIGR01525">
    <property type="entry name" value="ATPase-IB_hvy"/>
    <property type="match status" value="1"/>
</dbReference>
<proteinExistence type="inferred from homology"/>
<dbReference type="SUPFAM" id="SSF81665">
    <property type="entry name" value="Calcium ATPase, transmembrane domain M"/>
    <property type="match status" value="1"/>
</dbReference>
<evidence type="ECO:0000256" key="1">
    <source>
        <dbReference type="ARBA" id="ARBA00004141"/>
    </source>
</evidence>
<dbReference type="CDD" id="cd02094">
    <property type="entry name" value="P-type_ATPase_Cu-like"/>
    <property type="match status" value="1"/>
</dbReference>
<dbReference type="PROSITE" id="PS00154">
    <property type="entry name" value="ATPASE_E1_E2"/>
    <property type="match status" value="1"/>
</dbReference>
<feature type="transmembrane region" description="Helical" evidence="10">
    <location>
        <begin position="718"/>
        <end position="739"/>
    </location>
</feature>
<dbReference type="SFLD" id="SFLDS00003">
    <property type="entry name" value="Haloacid_Dehalogenase"/>
    <property type="match status" value="1"/>
</dbReference>
<evidence type="ECO:0000256" key="7">
    <source>
        <dbReference type="ARBA" id="ARBA00022967"/>
    </source>
</evidence>
<sequence>MEVLTVRLGNIHCDDCRIAVANALAKSGIKIQDSSKDHVPNSYHIEDNNVIVYGSNLQPKTIIKNIVKNGFKVLSWDATTEDDDTNEELSTTTVIPSTSWWSKFQDSRQKRSHLKHCSKCKEEQTDQDSELTAISPVVEKQEREFRVVFSVEGMTCASCVHDVEEKIGTILSDAGVSLNDTDKQPNYSVSLISHTAVVVLPNKQLINKIVDGVYNIGFECKLVEALPVERSINTKIVAIIGGMTCAACSNSIRSAAIELPFVLECGINLVSKTGQFVMEYDPENLEKLKETVEECGFDFEVVTTEQINYTSTKKRSRTINVSVDGMFCSHCPEIVMDYLNSYGEAVVIDDPITLDHPYIKFTYLPNPESGIHIRKFLDDISHLEADSTDPLGYKIDKNNDESSFKATLVQPISMDEHLRELSKREVFNIVRRLILATVFAVPTFIFGIVGMSLLPKSNNFRIWVDEPLWVGAVSRSTWILFILSTPVYFFAADIFHIKALKELKALWFYKNSFRKRLFRFGSMSLLMCLGTSVSYFASIVLLILSSQKKNGMDMREGITMSYFDSVVFLTFFLLIGRLLESFSKSKTADAIASLSKLKVTQAHLVDRDNDNDEEDKVVDVKFLEVGDLIRVVSGDSPPVDCTVVEGQSEFDEAALTGESKPVKHTSGHQIFSGTVNVGNEAIIAKITSLEGDSLLDQIVNTVRDGQLRKAPIARTADLLTGYFVPVIVFLAVLTWVIWISLGYSGSLPEHYLDTEIGGWAVWSLEFCIAVFVIACPCGIGLAAPTALFVGSGLAAKYGILAKGGGIAFQDGANTNVVCFDKTGTLTYGELQVTDYLFTDDEDIASKTFSLQAAKDLELVSKHPLAKSVKSFLNKYGFPKNNITATQNKIPQVENVPGKGLRGYFVIEETQEEENSIWTKYSPSEALLGNEALLHDYNVEISTKQSEILTRWKSECKSVVLVAIRCKDLYGDDLYHLSFMMACRDQIRAETKTVVSSLQKSNIECWMITGDNKLTAKAIGKEIGISEDRIVSEVLPDEKQAQVQKIQKLSKGKRNIVAMVGDGINDAPAMASADLGIALSSGADLAVTSSDFIILNRENPLVTLVTLLDLSRTIFRRVKFNFGWSLVYNMIGIPVAAGVIYPYNNTRLSPVWASAAMALSSISVVLSSLALKFYTPRVKAVEELELEEEEPRKVTLQE</sequence>
<dbReference type="EMBL" id="OZ004256">
    <property type="protein sequence ID" value="CAK7905321.1"/>
    <property type="molecule type" value="Genomic_DNA"/>
</dbReference>
<evidence type="ECO:0000256" key="10">
    <source>
        <dbReference type="RuleBase" id="RU362081"/>
    </source>
</evidence>
<evidence type="ECO:0000256" key="6">
    <source>
        <dbReference type="ARBA" id="ARBA00022840"/>
    </source>
</evidence>
<evidence type="ECO:0000256" key="9">
    <source>
        <dbReference type="ARBA" id="ARBA00023136"/>
    </source>
</evidence>
<dbReference type="Gene3D" id="3.40.50.1000">
    <property type="entry name" value="HAD superfamily/HAD-like"/>
    <property type="match status" value="1"/>
</dbReference>
<dbReference type="PRINTS" id="PR00119">
    <property type="entry name" value="CATATPASE"/>
</dbReference>
<dbReference type="InterPro" id="IPR001757">
    <property type="entry name" value="P_typ_ATPase"/>
</dbReference>
<feature type="transmembrane region" description="Helical" evidence="10">
    <location>
        <begin position="433"/>
        <end position="455"/>
    </location>
</feature>
<comment type="subcellular location">
    <subcellularLocation>
        <location evidence="1">Membrane</location>
        <topology evidence="1">Multi-pass membrane protein</topology>
    </subcellularLocation>
</comment>
<dbReference type="InterPro" id="IPR023299">
    <property type="entry name" value="ATPase_P-typ_cyto_dom_N"/>
</dbReference>
<keyword evidence="5 10" id="KW-0547">Nucleotide-binding</keyword>
<dbReference type="SUPFAM" id="SSF55008">
    <property type="entry name" value="HMA, heavy metal-associated domain"/>
    <property type="match status" value="2"/>
</dbReference>
<dbReference type="Gene3D" id="3.40.1110.10">
    <property type="entry name" value="Calcium-transporting ATPase, cytoplasmic domain N"/>
    <property type="match status" value="1"/>
</dbReference>
<dbReference type="SFLD" id="SFLDF00027">
    <property type="entry name" value="p-type_atpase"/>
    <property type="match status" value="1"/>
</dbReference>